<accession>A0A8K0HTD9</accession>
<evidence type="ECO:0000313" key="2">
    <source>
        <dbReference type="EMBL" id="KAG1326451.1"/>
    </source>
</evidence>
<evidence type="ECO:0000313" key="3">
    <source>
        <dbReference type="Proteomes" id="UP000797356"/>
    </source>
</evidence>
<reference evidence="2" key="1">
    <citation type="journal article" date="2017" name="Gigascience">
        <title>The genome draft of coconut (Cocos nucifera).</title>
        <authorList>
            <person name="Xiao Y."/>
            <person name="Xu P."/>
            <person name="Fan H."/>
            <person name="Baudouin L."/>
            <person name="Xia W."/>
            <person name="Bocs S."/>
            <person name="Xu J."/>
            <person name="Li Q."/>
            <person name="Guo A."/>
            <person name="Zhou L."/>
            <person name="Li J."/>
            <person name="Wu Y."/>
            <person name="Ma Z."/>
            <person name="Armero A."/>
            <person name="Issali A.E."/>
            <person name="Liu N."/>
            <person name="Peng M."/>
            <person name="Yang Y."/>
        </authorList>
    </citation>
    <scope>NUCLEOTIDE SEQUENCE</scope>
    <source>
        <tissue evidence="2">Spear leaf of Hainan Tall coconut</tissue>
    </source>
</reference>
<dbReference type="PANTHER" id="PTHR33167:SF26">
    <property type="entry name" value="EXPRESSED PROTEIN"/>
    <property type="match status" value="1"/>
</dbReference>
<evidence type="ECO:0000256" key="1">
    <source>
        <dbReference type="SAM" id="MobiDB-lite"/>
    </source>
</evidence>
<dbReference type="Proteomes" id="UP000797356">
    <property type="component" value="Chromosome 1"/>
</dbReference>
<reference evidence="2" key="2">
    <citation type="submission" date="2019-07" db="EMBL/GenBank/DDBJ databases">
        <authorList>
            <person name="Yang Y."/>
            <person name="Bocs S."/>
            <person name="Baudouin L."/>
        </authorList>
    </citation>
    <scope>NUCLEOTIDE SEQUENCE</scope>
    <source>
        <tissue evidence="2">Spear leaf of Hainan Tall coconut</tissue>
    </source>
</reference>
<dbReference type="AlphaFoldDB" id="A0A8K0HTD9"/>
<comment type="caution">
    <text evidence="2">The sequence shown here is derived from an EMBL/GenBank/DDBJ whole genome shotgun (WGS) entry which is preliminary data.</text>
</comment>
<keyword evidence="3" id="KW-1185">Reference proteome</keyword>
<feature type="compositionally biased region" description="Basic and acidic residues" evidence="1">
    <location>
        <begin position="357"/>
        <end position="375"/>
    </location>
</feature>
<protein>
    <submittedName>
        <fullName evidence="2">Uncharacterized protein</fullName>
    </submittedName>
</protein>
<dbReference type="EMBL" id="CM017872">
    <property type="protein sequence ID" value="KAG1326451.1"/>
    <property type="molecule type" value="Genomic_DNA"/>
</dbReference>
<name>A0A8K0HTD9_COCNU</name>
<dbReference type="OrthoDB" id="1928288at2759"/>
<sequence length="390" mass="44395">MGTKLHGTHNVFTTLLKNNRHLVTFDLSTPDSWARCGNILLKTGSQTAFNYLPESMDRLQNNRESVRNTMLRHEEIFRQQVNILHFYLLQEQADGVMDILQLSSFVGFALPLSLTVSFDVPLSLTDGRMRMPRWINGNCYYFGSSLSSSTDAQILDWILQVHDLHRLYRVQKMLMAEMRSKEEKLQSSTIVTSRGFTDARTRFWGSTSTSENSHSSHVSDALHSTKHLNSEYSSLHHYSTRAGPSSRELSICSEDPLRAPKGFDLEQPAEEYTSTETRHNQDQITNLGKHLKEKVNTESSNLWTDDESDVELTLSIGCGMGKKRSKHWLGLNNEKGYSKPAPSDIRPLLLSTPVRSQRTEECSDHSTSSFDRESLQRPPWLLQALSLNKT</sequence>
<proteinExistence type="predicted"/>
<organism evidence="2 3">
    <name type="scientific">Cocos nucifera</name>
    <name type="common">Coconut palm</name>
    <dbReference type="NCBI Taxonomy" id="13894"/>
    <lineage>
        <taxon>Eukaryota</taxon>
        <taxon>Viridiplantae</taxon>
        <taxon>Streptophyta</taxon>
        <taxon>Embryophyta</taxon>
        <taxon>Tracheophyta</taxon>
        <taxon>Spermatophyta</taxon>
        <taxon>Magnoliopsida</taxon>
        <taxon>Liliopsida</taxon>
        <taxon>Arecaceae</taxon>
        <taxon>Arecoideae</taxon>
        <taxon>Cocoseae</taxon>
        <taxon>Attaleinae</taxon>
        <taxon>Cocos</taxon>
    </lineage>
</organism>
<gene>
    <name evidence="2" type="ORF">COCNU_01G003850</name>
</gene>
<dbReference type="PANTHER" id="PTHR33167">
    <property type="entry name" value="TRANSCRIPTION FACTOR, PUTATIVE (DUF863)-RELATED"/>
    <property type="match status" value="1"/>
</dbReference>
<feature type="region of interest" description="Disordered" evidence="1">
    <location>
        <begin position="353"/>
        <end position="375"/>
    </location>
</feature>